<proteinExistence type="predicted"/>
<dbReference type="AlphaFoldDB" id="A0A6A7XXS2"/>
<organism evidence="2 3">
    <name type="scientific">Segnochrobactrum spirostomi</name>
    <dbReference type="NCBI Taxonomy" id="2608987"/>
    <lineage>
        <taxon>Bacteria</taxon>
        <taxon>Pseudomonadati</taxon>
        <taxon>Pseudomonadota</taxon>
        <taxon>Alphaproteobacteria</taxon>
        <taxon>Hyphomicrobiales</taxon>
        <taxon>Segnochrobactraceae</taxon>
        <taxon>Segnochrobactrum</taxon>
    </lineage>
</organism>
<reference evidence="2 3" key="1">
    <citation type="submission" date="2019-09" db="EMBL/GenBank/DDBJ databases">
        <title>Segnochrobactrum spirostomi gen. nov., sp. nov., isolated from the ciliate Spirostomum cf. yagiui and description of a novel family, Segnochrobactraceae fam. nov. within the order Rhizobiales of the class Alphaproteobacteria.</title>
        <authorList>
            <person name="Akter S."/>
            <person name="Shazib S.U.A."/>
            <person name="Shin M.K."/>
        </authorList>
    </citation>
    <scope>NUCLEOTIDE SEQUENCE [LARGE SCALE GENOMIC DNA]</scope>
    <source>
        <strain evidence="2 3">Sp-1</strain>
    </source>
</reference>
<dbReference type="Proteomes" id="UP000332515">
    <property type="component" value="Unassembled WGS sequence"/>
</dbReference>
<feature type="domain" description="Endoribonuclease L-PSP/chorismate mutase-like" evidence="1">
    <location>
        <begin position="6"/>
        <end position="140"/>
    </location>
</feature>
<sequence length="154" mass="15792">MSETAEARLAALGIVLPTPATPVANYVPAVRTGNHLYISGQLPLDSEGLRYRGTCGADVDVDEARAAAHLCAVNVLAQAKAALGDLEKIVRVVKIVGFVASTPDFGDQPKVVNGASDLLVSALGDRGRHARSAVGVAALPFGAPVEVEAILEVA</sequence>
<dbReference type="InterPro" id="IPR035959">
    <property type="entry name" value="RutC-like_sf"/>
</dbReference>
<dbReference type="RefSeq" id="WP_153477449.1">
    <property type="nucleotide sequence ID" value="NZ_VWNA01000001.1"/>
</dbReference>
<accession>A0A6A7XXS2</accession>
<dbReference type="PANTHER" id="PTHR43760:SF1">
    <property type="entry name" value="ENDORIBONUCLEASE L-PSP_CHORISMATE MUTASE-LIKE DOMAIN-CONTAINING PROTEIN"/>
    <property type="match status" value="1"/>
</dbReference>
<dbReference type="Pfam" id="PF14588">
    <property type="entry name" value="YjgF_endoribonc"/>
    <property type="match status" value="1"/>
</dbReference>
<evidence type="ECO:0000259" key="1">
    <source>
        <dbReference type="Pfam" id="PF14588"/>
    </source>
</evidence>
<gene>
    <name evidence="2" type="ORF">F0357_00225</name>
</gene>
<protein>
    <submittedName>
        <fullName evidence="2">RidA family protein</fullName>
    </submittedName>
</protein>
<dbReference type="CDD" id="cd02199">
    <property type="entry name" value="YjgF_YER057c_UK114_like_1"/>
    <property type="match status" value="1"/>
</dbReference>
<evidence type="ECO:0000313" key="3">
    <source>
        <dbReference type="Proteomes" id="UP000332515"/>
    </source>
</evidence>
<dbReference type="PANTHER" id="PTHR43760">
    <property type="entry name" value="ENDORIBONUCLEASE-RELATED"/>
    <property type="match status" value="1"/>
</dbReference>
<evidence type="ECO:0000313" key="2">
    <source>
        <dbReference type="EMBL" id="MQT11128.1"/>
    </source>
</evidence>
<name>A0A6A7XXS2_9HYPH</name>
<comment type="caution">
    <text evidence="2">The sequence shown here is derived from an EMBL/GenBank/DDBJ whole genome shotgun (WGS) entry which is preliminary data.</text>
</comment>
<dbReference type="EMBL" id="VWNA01000001">
    <property type="protein sequence ID" value="MQT11128.1"/>
    <property type="molecule type" value="Genomic_DNA"/>
</dbReference>
<dbReference type="Gene3D" id="3.30.1330.40">
    <property type="entry name" value="RutC-like"/>
    <property type="match status" value="1"/>
</dbReference>
<dbReference type="SUPFAM" id="SSF55298">
    <property type="entry name" value="YjgF-like"/>
    <property type="match status" value="1"/>
</dbReference>
<dbReference type="InterPro" id="IPR013813">
    <property type="entry name" value="Endoribo_LPSP/chorism_mut-like"/>
</dbReference>
<keyword evidence="3" id="KW-1185">Reference proteome</keyword>